<feature type="coiled-coil region" evidence="3">
    <location>
        <begin position="48"/>
        <end position="75"/>
    </location>
</feature>
<dbReference type="AlphaFoldDB" id="A0A2T4BE18"/>
<evidence type="ECO:0000256" key="1">
    <source>
        <dbReference type="ARBA" id="ARBA00004123"/>
    </source>
</evidence>
<dbReference type="EMBL" id="KZ680211">
    <property type="protein sequence ID" value="PTB67566.1"/>
    <property type="molecule type" value="Genomic_DNA"/>
</dbReference>
<evidence type="ECO:0000256" key="2">
    <source>
        <dbReference type="ARBA" id="ARBA00023242"/>
    </source>
</evidence>
<dbReference type="Proteomes" id="UP000241546">
    <property type="component" value="Unassembled WGS sequence"/>
</dbReference>
<proteinExistence type="predicted"/>
<feature type="compositionally biased region" description="Low complexity" evidence="4">
    <location>
        <begin position="172"/>
        <end position="181"/>
    </location>
</feature>
<dbReference type="GO" id="GO:0001228">
    <property type="term" value="F:DNA-binding transcription activator activity, RNA polymerase II-specific"/>
    <property type="evidence" value="ECO:0007669"/>
    <property type="project" value="TreeGrafter"/>
</dbReference>
<keyword evidence="3" id="KW-0175">Coiled coil</keyword>
<dbReference type="PANTHER" id="PTHR40621:SF6">
    <property type="entry name" value="AP-1-LIKE TRANSCRIPTION FACTOR YAP1-RELATED"/>
    <property type="match status" value="1"/>
</dbReference>
<keyword evidence="7" id="KW-1185">Reference proteome</keyword>
<keyword evidence="2" id="KW-0539">Nucleus</keyword>
<gene>
    <name evidence="6" type="ORF">BBK36DRAFT_1197098</name>
</gene>
<dbReference type="OrthoDB" id="2590011at2759"/>
<dbReference type="GO" id="GO:0090575">
    <property type="term" value="C:RNA polymerase II transcription regulator complex"/>
    <property type="evidence" value="ECO:0007669"/>
    <property type="project" value="TreeGrafter"/>
</dbReference>
<evidence type="ECO:0000256" key="4">
    <source>
        <dbReference type="SAM" id="MobiDB-lite"/>
    </source>
</evidence>
<feature type="domain" description="BZIP" evidence="5">
    <location>
        <begin position="14"/>
        <end position="78"/>
    </location>
</feature>
<feature type="region of interest" description="Disordered" evidence="4">
    <location>
        <begin position="156"/>
        <end position="189"/>
    </location>
</feature>
<feature type="region of interest" description="Disordered" evidence="4">
    <location>
        <begin position="9"/>
        <end position="35"/>
    </location>
</feature>
<dbReference type="PANTHER" id="PTHR40621">
    <property type="entry name" value="TRANSCRIPTION FACTOR KAPC-RELATED"/>
    <property type="match status" value="1"/>
</dbReference>
<dbReference type="InterPro" id="IPR050936">
    <property type="entry name" value="AP-1-like"/>
</dbReference>
<evidence type="ECO:0000313" key="7">
    <source>
        <dbReference type="Proteomes" id="UP000241546"/>
    </source>
</evidence>
<accession>A0A2T4BE18</accession>
<dbReference type="Gene3D" id="1.20.5.170">
    <property type="match status" value="1"/>
</dbReference>
<dbReference type="InterPro" id="IPR004827">
    <property type="entry name" value="bZIP"/>
</dbReference>
<evidence type="ECO:0000259" key="5">
    <source>
        <dbReference type="SMART" id="SM00338"/>
    </source>
</evidence>
<organism evidence="6 7">
    <name type="scientific">Trichoderma citrinoviride</name>
    <dbReference type="NCBI Taxonomy" id="58853"/>
    <lineage>
        <taxon>Eukaryota</taxon>
        <taxon>Fungi</taxon>
        <taxon>Dikarya</taxon>
        <taxon>Ascomycota</taxon>
        <taxon>Pezizomycotina</taxon>
        <taxon>Sordariomycetes</taxon>
        <taxon>Hypocreomycetidae</taxon>
        <taxon>Hypocreales</taxon>
        <taxon>Hypocreaceae</taxon>
        <taxon>Trichoderma</taxon>
    </lineage>
</organism>
<dbReference type="GO" id="GO:0000976">
    <property type="term" value="F:transcription cis-regulatory region binding"/>
    <property type="evidence" value="ECO:0007669"/>
    <property type="project" value="InterPro"/>
</dbReference>
<sequence>MADKIFRIFNPREPKADPVEKRRAQLRRAQQSYRDRKDKYTKALEFELARARKSEADLTSEVEQLQEKVRILTTLLSQHGIPLPGECDGSWMPSPEEDVLPLDTLQLTSRNIKTAHGRTQGTDAASRDTWAVFAEKAASPDTFWTDENLTYLHQHGSDHISRDNGPPPLPAHVPTATATAPLGDPSGKTRLSELDVTTVGMEFVLTLESPCLGHIHGNPKKPHEPSGHALTTTSQLHSCLSLPPIDPENPVPPSYQNAPAAVLERLLNLAPSVSGDGDVTPIQAWHYIRKQPFFGGFEMQSIIRLAERLRDAAKCHGFGAAVQTGVFESAVREVLYPVSRMLS</sequence>
<dbReference type="RefSeq" id="XP_024750886.1">
    <property type="nucleotide sequence ID" value="XM_024896971.1"/>
</dbReference>
<dbReference type="CDD" id="cd14688">
    <property type="entry name" value="bZIP_YAP"/>
    <property type="match status" value="1"/>
</dbReference>
<comment type="subcellular location">
    <subcellularLocation>
        <location evidence="1">Nucleus</location>
    </subcellularLocation>
</comment>
<evidence type="ECO:0000313" key="6">
    <source>
        <dbReference type="EMBL" id="PTB67566.1"/>
    </source>
</evidence>
<dbReference type="InterPro" id="IPR046347">
    <property type="entry name" value="bZIP_sf"/>
</dbReference>
<dbReference type="GeneID" id="36605089"/>
<dbReference type="SMART" id="SM00338">
    <property type="entry name" value="BRLZ"/>
    <property type="match status" value="1"/>
</dbReference>
<feature type="compositionally biased region" description="Basic and acidic residues" evidence="4">
    <location>
        <begin position="9"/>
        <end position="23"/>
    </location>
</feature>
<evidence type="ECO:0000256" key="3">
    <source>
        <dbReference type="SAM" id="Coils"/>
    </source>
</evidence>
<reference evidence="7" key="1">
    <citation type="submission" date="2016-07" db="EMBL/GenBank/DDBJ databases">
        <title>Multiple horizontal gene transfer events from other fungi enriched the ability of initially mycotrophic Trichoderma (Ascomycota) to feed on dead plant biomass.</title>
        <authorList>
            <consortium name="DOE Joint Genome Institute"/>
            <person name="Atanasova L."/>
            <person name="Chenthamara K."/>
            <person name="Zhang J."/>
            <person name="Grujic M."/>
            <person name="Henrissat B."/>
            <person name="Kuo A."/>
            <person name="Aerts A."/>
            <person name="Salamov A."/>
            <person name="Lipzen A."/>
            <person name="Labutti K."/>
            <person name="Barry K."/>
            <person name="Miao Y."/>
            <person name="Rahimi M.J."/>
            <person name="Shen Q."/>
            <person name="Grigoriev I.V."/>
            <person name="Kubicek C.P."/>
            <person name="Druzhinina I.S."/>
        </authorList>
    </citation>
    <scope>NUCLEOTIDE SEQUENCE [LARGE SCALE GENOMIC DNA]</scope>
    <source>
        <strain evidence="7">TUCIM 6016</strain>
    </source>
</reference>
<protein>
    <recommendedName>
        <fullName evidence="5">BZIP domain-containing protein</fullName>
    </recommendedName>
</protein>
<dbReference type="SUPFAM" id="SSF57959">
    <property type="entry name" value="Leucine zipper domain"/>
    <property type="match status" value="1"/>
</dbReference>
<name>A0A2T4BE18_9HYPO</name>